<evidence type="ECO:0000256" key="1">
    <source>
        <dbReference type="ARBA" id="ARBA00022578"/>
    </source>
</evidence>
<dbReference type="Gene3D" id="3.30.420.10">
    <property type="entry name" value="Ribonuclease H-like superfamily/Ribonuclease H"/>
    <property type="match status" value="1"/>
</dbReference>
<dbReference type="Pfam" id="PF25597">
    <property type="entry name" value="SH3_retrovirus"/>
    <property type="match status" value="1"/>
</dbReference>
<dbReference type="GO" id="GO:0005634">
    <property type="term" value="C:nucleus"/>
    <property type="evidence" value="ECO:0007669"/>
    <property type="project" value="UniProtKB-ARBA"/>
</dbReference>
<dbReference type="InterPro" id="IPR036397">
    <property type="entry name" value="RNaseH_sf"/>
</dbReference>
<dbReference type="PROSITE" id="PS50994">
    <property type="entry name" value="INTEGRASE"/>
    <property type="match status" value="1"/>
</dbReference>
<dbReference type="GO" id="GO:0003676">
    <property type="term" value="F:nucleic acid binding"/>
    <property type="evidence" value="ECO:0007669"/>
    <property type="project" value="InterPro"/>
</dbReference>
<keyword evidence="11" id="KW-0233">DNA recombination</keyword>
<dbReference type="SUPFAM" id="SSF53098">
    <property type="entry name" value="Ribonuclease H-like"/>
    <property type="match status" value="1"/>
</dbReference>
<dbReference type="GO" id="GO:0006310">
    <property type="term" value="P:DNA recombination"/>
    <property type="evidence" value="ECO:0007669"/>
    <property type="project" value="UniProtKB-KW"/>
</dbReference>
<dbReference type="InterPro" id="IPR057670">
    <property type="entry name" value="SH3_retrovirus"/>
</dbReference>
<dbReference type="InterPro" id="IPR039537">
    <property type="entry name" value="Retrotran_Ty1/copia-like"/>
</dbReference>
<dbReference type="Pfam" id="PF00665">
    <property type="entry name" value="rve"/>
    <property type="match status" value="1"/>
</dbReference>
<keyword evidence="6" id="KW-0378">Hydrolase</keyword>
<dbReference type="PANTHER" id="PTHR42648">
    <property type="entry name" value="TRANSPOSASE, PUTATIVE-RELATED"/>
    <property type="match status" value="1"/>
</dbReference>
<evidence type="ECO:0000256" key="12">
    <source>
        <dbReference type="ARBA" id="ARBA00023268"/>
    </source>
</evidence>
<keyword evidence="10 16" id="KW-0239">DNA-directed DNA polymerase</keyword>
<reference evidence="16 17" key="1">
    <citation type="journal article" date="2019" name="Sci. Rep.">
        <title>Comparative genomics of chytrid fungi reveal insights into the obligate biotrophic and pathogenic lifestyle of Synchytrium endobioticum.</title>
        <authorList>
            <person name="van de Vossenberg B.T.L.H."/>
            <person name="Warris S."/>
            <person name="Nguyen H.D.T."/>
            <person name="van Gent-Pelzer M.P.E."/>
            <person name="Joly D.L."/>
            <person name="van de Geest H.C."/>
            <person name="Bonants P.J.M."/>
            <person name="Smith D.S."/>
            <person name="Levesque C.A."/>
            <person name="van der Lee T.A.J."/>
        </authorList>
    </citation>
    <scope>NUCLEOTIDE SEQUENCE [LARGE SCALE GENOMIC DNA]</scope>
    <source>
        <strain evidence="16 17">CBS 809.83</strain>
    </source>
</reference>
<keyword evidence="1" id="KW-0815">Transposition</keyword>
<keyword evidence="5" id="KW-0255">Endonuclease</keyword>
<dbReference type="GO" id="GO:0015074">
    <property type="term" value="P:DNA integration"/>
    <property type="evidence" value="ECO:0007669"/>
    <property type="project" value="UniProtKB-KW"/>
</dbReference>
<dbReference type="EMBL" id="QEAQ01000215">
    <property type="protein sequence ID" value="TPX53567.1"/>
    <property type="molecule type" value="Genomic_DNA"/>
</dbReference>
<keyword evidence="17" id="KW-1185">Reference proteome</keyword>
<evidence type="ECO:0000256" key="3">
    <source>
        <dbReference type="ARBA" id="ARBA00022722"/>
    </source>
</evidence>
<keyword evidence="10 16" id="KW-0808">Transferase</keyword>
<dbReference type="InterPro" id="IPR013103">
    <property type="entry name" value="RVT_2"/>
</dbReference>
<evidence type="ECO:0000256" key="10">
    <source>
        <dbReference type="ARBA" id="ARBA00022932"/>
    </source>
</evidence>
<comment type="catalytic activity">
    <reaction evidence="13">
        <text>DNA(n) + a 2'-deoxyribonucleoside 5'-triphosphate = DNA(n+1) + diphosphate</text>
        <dbReference type="Rhea" id="RHEA:22508"/>
        <dbReference type="Rhea" id="RHEA-COMP:17339"/>
        <dbReference type="Rhea" id="RHEA-COMP:17340"/>
        <dbReference type="ChEBI" id="CHEBI:33019"/>
        <dbReference type="ChEBI" id="CHEBI:61560"/>
        <dbReference type="ChEBI" id="CHEBI:173112"/>
        <dbReference type="EC" id="2.7.7.49"/>
    </reaction>
</comment>
<evidence type="ECO:0000256" key="5">
    <source>
        <dbReference type="ARBA" id="ARBA00022759"/>
    </source>
</evidence>
<dbReference type="GO" id="GO:0046872">
    <property type="term" value="F:metal ion binding"/>
    <property type="evidence" value="ECO:0007669"/>
    <property type="project" value="UniProtKB-KW"/>
</dbReference>
<evidence type="ECO:0000256" key="11">
    <source>
        <dbReference type="ARBA" id="ARBA00023172"/>
    </source>
</evidence>
<protein>
    <submittedName>
        <fullName evidence="16">DNA-directed DNA polymerase</fullName>
    </submittedName>
</protein>
<organism evidence="16 17">
    <name type="scientific">Powellomyces hirtus</name>
    <dbReference type="NCBI Taxonomy" id="109895"/>
    <lineage>
        <taxon>Eukaryota</taxon>
        <taxon>Fungi</taxon>
        <taxon>Fungi incertae sedis</taxon>
        <taxon>Chytridiomycota</taxon>
        <taxon>Chytridiomycota incertae sedis</taxon>
        <taxon>Chytridiomycetes</taxon>
        <taxon>Spizellomycetales</taxon>
        <taxon>Powellomycetaceae</taxon>
        <taxon>Powellomyces</taxon>
    </lineage>
</organism>
<comment type="caution">
    <text evidence="16">The sequence shown here is derived from an EMBL/GenBank/DDBJ whole genome shotgun (WGS) entry which is preliminary data.</text>
</comment>
<keyword evidence="7" id="KW-0460">Magnesium</keyword>
<dbReference type="InterPro" id="IPR043502">
    <property type="entry name" value="DNA/RNA_pol_sf"/>
</dbReference>
<comment type="catalytic activity">
    <reaction evidence="14">
        <text>DNA(n) + a 2'-deoxyribonucleoside 5'-triphosphate = DNA(n+1) + diphosphate</text>
        <dbReference type="Rhea" id="RHEA:22508"/>
        <dbReference type="Rhea" id="RHEA-COMP:17339"/>
        <dbReference type="Rhea" id="RHEA-COMP:17340"/>
        <dbReference type="ChEBI" id="CHEBI:33019"/>
        <dbReference type="ChEBI" id="CHEBI:61560"/>
        <dbReference type="ChEBI" id="CHEBI:173112"/>
        <dbReference type="EC" id="2.7.7.7"/>
    </reaction>
</comment>
<dbReference type="Proteomes" id="UP000318582">
    <property type="component" value="Unassembled WGS sequence"/>
</dbReference>
<keyword evidence="12" id="KW-0511">Multifunctional enzyme</keyword>
<keyword evidence="2" id="KW-0548">Nucleotidyltransferase</keyword>
<evidence type="ECO:0000256" key="4">
    <source>
        <dbReference type="ARBA" id="ARBA00022723"/>
    </source>
</evidence>
<dbReference type="PANTHER" id="PTHR42648:SF11">
    <property type="entry name" value="TRANSPOSON TY4-P GAG-POL POLYPROTEIN"/>
    <property type="match status" value="1"/>
</dbReference>
<dbReference type="GO" id="GO:0003887">
    <property type="term" value="F:DNA-directed DNA polymerase activity"/>
    <property type="evidence" value="ECO:0007669"/>
    <property type="project" value="UniProtKB-KW"/>
</dbReference>
<name>A0A507DQS9_9FUNG</name>
<evidence type="ECO:0000256" key="13">
    <source>
        <dbReference type="ARBA" id="ARBA00048173"/>
    </source>
</evidence>
<dbReference type="STRING" id="109895.A0A507DQS9"/>
<dbReference type="GO" id="GO:0016787">
    <property type="term" value="F:hydrolase activity"/>
    <property type="evidence" value="ECO:0007669"/>
    <property type="project" value="UniProtKB-KW"/>
</dbReference>
<feature type="domain" description="Integrase catalytic" evidence="15">
    <location>
        <begin position="93"/>
        <end position="274"/>
    </location>
</feature>
<accession>A0A507DQS9</accession>
<keyword evidence="9" id="KW-0695">RNA-directed DNA polymerase</keyword>
<evidence type="ECO:0000256" key="6">
    <source>
        <dbReference type="ARBA" id="ARBA00022801"/>
    </source>
</evidence>
<sequence length="778" mass="86313">MSGLCPNWREAFYQLLSWREQEPTSRLLGEDAKSGPVKARLLSVATVRRGFMPWDNLWMLLPSAMQSPPAQLQQLWRPGIDAWSISTVRAGQEGPGPGHGSSRSAGNRTLLNLSLGTGAFRPMRMLTIGGACYFVLFIDDKSRAVFPYLLKTKAETLPSFKIFAAATATETGCSLKVLQSDHGGEYLSKAFSNLTQSLDIRHQLSSVATPQQNGVAQRMNRTLVEMARWLLLQAGLPYKFWGEALMTAAYLRNRSPTRALHNKAPPWQIWTGTRPNIQHLHIFCCTAYASLLKKNQHKVGPNATRCIFLQTTKGYRLWNEAAGNLIESRDIRLPLTWQTSCQMLKMSFLSKGWCQKMPLSREASWMVALSKGREDLEDAHEHQAAPCLNGAQPASDSPLERTGSLLAEATGLLAEAIAPGEDEPASLKAAPKALMQGRHQPIKCKWVFKIKRAADGSRQCYRARLVAKGFSQRQGVDYGETFAPVAKFGSVRMVLAIAAIKNMELEQMDAVTGFLNPNIEEEIYMEQPEGFAIAGQEDLVCCLRRSLYGLKQSSRNWNQLLDARLKQLGFVQSNADNCIYTPHAQDPKSALYLLVYVDDMILTSKSMVQINRIKTELSRQFKMTDMGALGLFLGVEITRDCPSRRLWLSQKHYLQNVLASFGMDNCKPVSTPMETSTRLTKAMEPQSNEERAQTASHTVPELDLAASVGSVSQFVANPGPGHWQAVKRILCSLWMLFSSWEDPSSQHQTWKGTLTLTGLAAQTPGAPPLASSSCLEAL</sequence>
<dbReference type="GO" id="GO:0004519">
    <property type="term" value="F:endonuclease activity"/>
    <property type="evidence" value="ECO:0007669"/>
    <property type="project" value="UniProtKB-KW"/>
</dbReference>
<dbReference type="Pfam" id="PF07727">
    <property type="entry name" value="RVT_2"/>
    <property type="match status" value="1"/>
</dbReference>
<evidence type="ECO:0000256" key="14">
    <source>
        <dbReference type="ARBA" id="ARBA00049244"/>
    </source>
</evidence>
<keyword evidence="8" id="KW-0229">DNA integration</keyword>
<gene>
    <name evidence="16" type="ORF">PhCBS80983_g06258</name>
</gene>
<evidence type="ECO:0000256" key="2">
    <source>
        <dbReference type="ARBA" id="ARBA00022695"/>
    </source>
</evidence>
<evidence type="ECO:0000259" key="15">
    <source>
        <dbReference type="PROSITE" id="PS50994"/>
    </source>
</evidence>
<evidence type="ECO:0000313" key="16">
    <source>
        <dbReference type="EMBL" id="TPX53567.1"/>
    </source>
</evidence>
<dbReference type="SUPFAM" id="SSF56672">
    <property type="entry name" value="DNA/RNA polymerases"/>
    <property type="match status" value="1"/>
</dbReference>
<evidence type="ECO:0000256" key="8">
    <source>
        <dbReference type="ARBA" id="ARBA00022908"/>
    </source>
</evidence>
<proteinExistence type="predicted"/>
<evidence type="ECO:0000313" key="17">
    <source>
        <dbReference type="Proteomes" id="UP000318582"/>
    </source>
</evidence>
<dbReference type="GO" id="GO:0032196">
    <property type="term" value="P:transposition"/>
    <property type="evidence" value="ECO:0007669"/>
    <property type="project" value="UniProtKB-KW"/>
</dbReference>
<dbReference type="AlphaFoldDB" id="A0A507DQS9"/>
<evidence type="ECO:0000256" key="7">
    <source>
        <dbReference type="ARBA" id="ARBA00022842"/>
    </source>
</evidence>
<dbReference type="GO" id="GO:0003964">
    <property type="term" value="F:RNA-directed DNA polymerase activity"/>
    <property type="evidence" value="ECO:0007669"/>
    <property type="project" value="UniProtKB-KW"/>
</dbReference>
<keyword evidence="4" id="KW-0479">Metal-binding</keyword>
<keyword evidence="3" id="KW-0540">Nuclease</keyword>
<evidence type="ECO:0000256" key="9">
    <source>
        <dbReference type="ARBA" id="ARBA00022918"/>
    </source>
</evidence>
<dbReference type="InterPro" id="IPR001584">
    <property type="entry name" value="Integrase_cat-core"/>
</dbReference>
<dbReference type="InterPro" id="IPR012337">
    <property type="entry name" value="RNaseH-like_sf"/>
</dbReference>